<gene>
    <name evidence="11" type="ORF">SG34_004300</name>
</gene>
<feature type="domain" description="Sulfatase N-terminal" evidence="10">
    <location>
        <begin position="284"/>
        <end position="553"/>
    </location>
</feature>
<keyword evidence="7" id="KW-0464">Manganese</keyword>
<dbReference type="Pfam" id="PF00884">
    <property type="entry name" value="Sulfatase"/>
    <property type="match status" value="1"/>
</dbReference>
<evidence type="ECO:0000259" key="10">
    <source>
        <dbReference type="Pfam" id="PF00884"/>
    </source>
</evidence>
<keyword evidence="3 9" id="KW-0812">Transmembrane</keyword>
<dbReference type="InterPro" id="IPR000917">
    <property type="entry name" value="Sulfatase_N"/>
</dbReference>
<evidence type="ECO:0000256" key="4">
    <source>
        <dbReference type="ARBA" id="ARBA00022989"/>
    </source>
</evidence>
<feature type="transmembrane region" description="Helical" evidence="9">
    <location>
        <begin position="85"/>
        <end position="108"/>
    </location>
</feature>
<feature type="transmembrane region" description="Helical" evidence="9">
    <location>
        <begin position="128"/>
        <end position="154"/>
    </location>
</feature>
<dbReference type="InterPro" id="IPR017850">
    <property type="entry name" value="Alkaline_phosphatase_core_sf"/>
</dbReference>
<feature type="binding site" evidence="8">
    <location>
        <position position="502"/>
    </location>
    <ligand>
        <name>Mn(2+)</name>
        <dbReference type="ChEBI" id="CHEBI:29035"/>
    </ligand>
</feature>
<evidence type="ECO:0000313" key="12">
    <source>
        <dbReference type="Proteomes" id="UP000032352"/>
    </source>
</evidence>
<keyword evidence="4 9" id="KW-1133">Transmembrane helix</keyword>
<feature type="transmembrane region" description="Helical" evidence="9">
    <location>
        <begin position="12"/>
        <end position="32"/>
    </location>
</feature>
<dbReference type="Gene3D" id="3.30.1120.80">
    <property type="match status" value="1"/>
</dbReference>
<accession>A0AAE9Z3W8</accession>
<evidence type="ECO:0000256" key="2">
    <source>
        <dbReference type="ARBA" id="ARBA00022475"/>
    </source>
</evidence>
<reference evidence="11 12" key="1">
    <citation type="journal article" date="2015" name="Genome Announc.">
        <title>Draft Genome Sequences of Marine Isolates of Thalassomonas viridans and Thalassomonas actiniarum.</title>
        <authorList>
            <person name="Olonade I."/>
            <person name="van Zyl L.J."/>
            <person name="Trindade M."/>
        </authorList>
    </citation>
    <scope>NUCLEOTIDE SEQUENCE [LARGE SCALE GENOMIC DNA]</scope>
    <source>
        <strain evidence="11 12">XOM25</strain>
    </source>
</reference>
<dbReference type="AlphaFoldDB" id="A0AAE9Z3W8"/>
<dbReference type="RefSeq" id="WP_044838650.1">
    <property type="nucleotide sequence ID" value="NZ_CP059733.1"/>
</dbReference>
<keyword evidence="12" id="KW-1185">Reference proteome</keyword>
<dbReference type="EMBL" id="CP059733">
    <property type="protein sequence ID" value="WDE06160.1"/>
    <property type="molecule type" value="Genomic_DNA"/>
</dbReference>
<evidence type="ECO:0000256" key="9">
    <source>
        <dbReference type="SAM" id="Phobius"/>
    </source>
</evidence>
<feature type="binding site" evidence="8">
    <location>
        <position position="292"/>
    </location>
    <ligand>
        <name>Mn(2+)</name>
        <dbReference type="ChEBI" id="CHEBI:29035"/>
    </ligand>
</feature>
<protein>
    <submittedName>
        <fullName evidence="11">LTA synthase family protein</fullName>
    </submittedName>
</protein>
<dbReference type="PANTHER" id="PTHR47371:SF3">
    <property type="entry name" value="PHOSPHOGLYCEROL TRANSFERASE I"/>
    <property type="match status" value="1"/>
</dbReference>
<dbReference type="CDD" id="cd16015">
    <property type="entry name" value="LTA_synthase"/>
    <property type="match status" value="1"/>
</dbReference>
<evidence type="ECO:0000256" key="7">
    <source>
        <dbReference type="PIRSR" id="PIRSR005091-2"/>
    </source>
</evidence>
<dbReference type="GO" id="GO:0046872">
    <property type="term" value="F:metal ion binding"/>
    <property type="evidence" value="ECO:0007669"/>
    <property type="project" value="UniProtKB-KW"/>
</dbReference>
<dbReference type="SUPFAM" id="SSF53649">
    <property type="entry name" value="Alkaline phosphatase-like"/>
    <property type="match status" value="1"/>
</dbReference>
<dbReference type="Gene3D" id="3.40.720.10">
    <property type="entry name" value="Alkaline Phosphatase, subunit A"/>
    <property type="match status" value="1"/>
</dbReference>
<evidence type="ECO:0000256" key="1">
    <source>
        <dbReference type="ARBA" id="ARBA00004651"/>
    </source>
</evidence>
<dbReference type="Proteomes" id="UP000032352">
    <property type="component" value="Chromosome"/>
</dbReference>
<evidence type="ECO:0000256" key="3">
    <source>
        <dbReference type="ARBA" id="ARBA00022692"/>
    </source>
</evidence>
<comment type="subcellular location">
    <subcellularLocation>
        <location evidence="1">Cell membrane</location>
        <topology evidence="1">Multi-pass membrane protein</topology>
    </subcellularLocation>
</comment>
<evidence type="ECO:0000256" key="5">
    <source>
        <dbReference type="ARBA" id="ARBA00023136"/>
    </source>
</evidence>
<evidence type="ECO:0000256" key="8">
    <source>
        <dbReference type="PIRSR" id="PIRSR005091-3"/>
    </source>
</evidence>
<keyword evidence="5 9" id="KW-0472">Membrane</keyword>
<dbReference type="KEGG" id="tvd:SG34_004300"/>
<organism evidence="11 12">
    <name type="scientific">Thalassomonas viridans</name>
    <dbReference type="NCBI Taxonomy" id="137584"/>
    <lineage>
        <taxon>Bacteria</taxon>
        <taxon>Pseudomonadati</taxon>
        <taxon>Pseudomonadota</taxon>
        <taxon>Gammaproteobacteria</taxon>
        <taxon>Alteromonadales</taxon>
        <taxon>Colwelliaceae</taxon>
        <taxon>Thalassomonas</taxon>
    </lineage>
</organism>
<feature type="binding site" evidence="8">
    <location>
        <position position="503"/>
    </location>
    <ligand>
        <name>Mn(2+)</name>
        <dbReference type="ChEBI" id="CHEBI:29035"/>
    </ligand>
</feature>
<proteinExistence type="predicted"/>
<name>A0AAE9Z3W8_9GAMM</name>
<keyword evidence="2" id="KW-1003">Cell membrane</keyword>
<dbReference type="InterPro" id="IPR050448">
    <property type="entry name" value="OpgB/LTA_synthase_biosynth"/>
</dbReference>
<evidence type="ECO:0000313" key="11">
    <source>
        <dbReference type="EMBL" id="WDE06160.1"/>
    </source>
</evidence>
<dbReference type="PIRSF" id="PIRSF005091">
    <property type="entry name" value="Mmb_sulf_HI1246"/>
    <property type="match status" value="1"/>
</dbReference>
<feature type="active site" evidence="6">
    <location>
        <position position="331"/>
    </location>
</feature>
<reference evidence="11 12" key="2">
    <citation type="journal article" date="2022" name="Mar. Drugs">
        <title>Bioassay-Guided Fractionation Leads to the Detection of Cholic Acid Generated by the Rare Thalassomonas sp.</title>
        <authorList>
            <person name="Pheiffer F."/>
            <person name="Schneider Y.K."/>
            <person name="Hansen E.H."/>
            <person name="Andersen J.H."/>
            <person name="Isaksson J."/>
            <person name="Busche T."/>
            <person name="R C."/>
            <person name="Kalinowski J."/>
            <person name="Zyl L.V."/>
            <person name="Trindade M."/>
        </authorList>
    </citation>
    <scope>NUCLEOTIDE SEQUENCE [LARGE SCALE GENOMIC DNA]</scope>
    <source>
        <strain evidence="11 12">XOM25</strain>
    </source>
</reference>
<dbReference type="PANTHER" id="PTHR47371">
    <property type="entry name" value="LIPOTEICHOIC ACID SYNTHASE"/>
    <property type="match status" value="1"/>
</dbReference>
<dbReference type="InterPro" id="IPR012160">
    <property type="entry name" value="LtaS-like"/>
</dbReference>
<sequence length="642" mass="71766">MPVYKVYRPFIAYILLLLSVLTFSRTLLLLWQRDRLESMDSVITILFNGLRIDISSVAYLLILPALLHGLFAFSRRLYPCWLKVLRCYFFLPVMLLVFLELATPEFIIQYGVRPNRLFIEYLEFPQEVFGMLFEGHLAAVLFAVLGLALALVCYSRLQGKIFTCAGEQVMAGKPVLAAGVILVSFVGVLSARGTLGHRPLNPSLVYFSTDPLINSLTLNSSYSVLFALKQLGNEKNAAAMYGKLPEHKVLDIVKSESQIPALSFINPQIPTLAQRMPYLRHKRKNVVIVLEESLGAKHVGALGGKDLTPNLDKYINSGWAFDHLYATGTRSVRGIEAVITGFTPTPARSVVKLDKSQQGFFTIADVLQKQGYVTQFIYGGESHFDNMKSFFLGNGFTDIVDLPRIENPGFVGSWGASDGDLFRQAVKELNRLHGGEQPFFSLIFTSSNHTPFEIPAGKTPQRPGEDGREKAIRYADFALGEFIETSKQQAYWQDTIFLIVADHDSRTKGQALVPLSAFHIPGVLLNSGMENKRDSRLVSQIDLPVTLLSLAGIASPTPMLGRDLTREYSPERAMMQYNENFAYVENDRVAILQPGKAVSYWHWDKLSKSMTRSAELPLLGEKALAHALFGSLAYKKRLFRSE</sequence>
<feature type="binding site" evidence="7">
    <location>
        <position position="449"/>
    </location>
    <ligand>
        <name>substrate</name>
    </ligand>
</feature>
<dbReference type="GO" id="GO:0005886">
    <property type="term" value="C:plasma membrane"/>
    <property type="evidence" value="ECO:0007669"/>
    <property type="project" value="UniProtKB-SubCell"/>
</dbReference>
<evidence type="ECO:0000256" key="6">
    <source>
        <dbReference type="PIRSR" id="PIRSR005091-1"/>
    </source>
</evidence>
<keyword evidence="7" id="KW-0479">Metal-binding</keyword>
<feature type="transmembrane region" description="Helical" evidence="9">
    <location>
        <begin position="52"/>
        <end position="73"/>
    </location>
</feature>
<feature type="transmembrane region" description="Helical" evidence="9">
    <location>
        <begin position="175"/>
        <end position="195"/>
    </location>
</feature>